<keyword evidence="2" id="KW-0560">Oxidoreductase</keyword>
<dbReference type="RefSeq" id="WP_202828605.1">
    <property type="nucleotide sequence ID" value="NZ_JAEUXJ010000021.1"/>
</dbReference>
<dbReference type="SUPFAM" id="SSF51905">
    <property type="entry name" value="FAD/NAD(P)-binding domain"/>
    <property type="match status" value="1"/>
</dbReference>
<dbReference type="Gene3D" id="3.50.50.60">
    <property type="entry name" value="FAD/NAD(P)-binding domain"/>
    <property type="match status" value="1"/>
</dbReference>
<dbReference type="GO" id="GO:0004497">
    <property type="term" value="F:monooxygenase activity"/>
    <property type="evidence" value="ECO:0007669"/>
    <property type="project" value="UniProtKB-KW"/>
</dbReference>
<dbReference type="PANTHER" id="PTHR42685:SF22">
    <property type="entry name" value="CONDITIONED MEDIUM FACTOR RECEPTOR 1"/>
    <property type="match status" value="1"/>
</dbReference>
<comment type="caution">
    <text evidence="2">The sequence shown here is derived from an EMBL/GenBank/DDBJ whole genome shotgun (WGS) entry which is preliminary data.</text>
</comment>
<keyword evidence="2" id="KW-0503">Monooxygenase</keyword>
<proteinExistence type="predicted"/>
<dbReference type="PANTHER" id="PTHR42685">
    <property type="entry name" value="GERANYLGERANYL DIPHOSPHATE REDUCTASE"/>
    <property type="match status" value="1"/>
</dbReference>
<keyword evidence="3" id="KW-1185">Reference proteome</keyword>
<reference evidence="2 3" key="1">
    <citation type="submission" date="2021-01" db="EMBL/GenBank/DDBJ databases">
        <title>Belnapia mucosa sp. nov. and Belnapia arida sp. nov., isolated from the Tabernas Desert (Almeria, Spain).</title>
        <authorList>
            <person name="Molina-Menor E."/>
            <person name="Vidal-Verdu A."/>
            <person name="Calonge A."/>
            <person name="Satari L."/>
            <person name="Pereto Magraner J."/>
            <person name="Porcar Miralles M."/>
        </authorList>
    </citation>
    <scope>NUCLEOTIDE SEQUENCE [LARGE SCALE GENOMIC DNA]</scope>
    <source>
        <strain evidence="2 3">T6</strain>
    </source>
</reference>
<gene>
    <name evidence="2" type="ORF">JMJ55_26385</name>
</gene>
<dbReference type="InterPro" id="IPR036188">
    <property type="entry name" value="FAD/NAD-bd_sf"/>
</dbReference>
<dbReference type="InterPro" id="IPR002938">
    <property type="entry name" value="FAD-bd"/>
</dbReference>
<protein>
    <submittedName>
        <fullName evidence="2">FAD-dependent monooxygenase</fullName>
    </submittedName>
</protein>
<evidence type="ECO:0000313" key="3">
    <source>
        <dbReference type="Proteomes" id="UP000606490"/>
    </source>
</evidence>
<dbReference type="Pfam" id="PF01494">
    <property type="entry name" value="FAD_binding_3"/>
    <property type="match status" value="1"/>
</dbReference>
<dbReference type="PRINTS" id="PR00420">
    <property type="entry name" value="RNGMNOXGNASE"/>
</dbReference>
<evidence type="ECO:0000259" key="1">
    <source>
        <dbReference type="Pfam" id="PF01494"/>
    </source>
</evidence>
<dbReference type="InterPro" id="IPR050407">
    <property type="entry name" value="Geranylgeranyl_reductase"/>
</dbReference>
<evidence type="ECO:0000313" key="2">
    <source>
        <dbReference type="EMBL" id="MBL6458863.1"/>
    </source>
</evidence>
<accession>A0ABS1VB28</accession>
<feature type="domain" description="FAD-binding" evidence="1">
    <location>
        <begin position="6"/>
        <end position="345"/>
    </location>
</feature>
<name>A0ABS1VB28_9PROT</name>
<dbReference type="Proteomes" id="UP000606490">
    <property type="component" value="Unassembled WGS sequence"/>
</dbReference>
<sequence>MSDEPEVVIVGAGVAGGAMATVLARSGLDVLVLEKSLVHHDRVRGEFMAPWGVAEASQLGILDLLAAAGAHYTVRSVPYREGLDPEAARTRAFDLGAMLPGVVGALNMGHPRLCETLDAAAQAAGATLLRGVADLAVEAGERPRVTFTHDGRRHEVAPRLVVGADGRGSAVARQVGAPAETDPVHHIMAGLLVEGAEAWPEGEQTMGAHGEATLYVFPQGGGRARLYLNHALSERRRFAGPEAARNFLAAFRVPSLPHGEALAATRPAGPCHGYPNADSWVDVPAAPGVVLVGDAAGHNDPTIGQGLSITLRDVRLVAEVLLCGGNWESGAFAPYVEERRERMRRLRFAGRLVSALNAEFTEEARQRRLRAWGRIAADPTLALPMVAMWKGPHGLPAHVFEQGAWDRLLG</sequence>
<organism evidence="2 3">
    <name type="scientific">Belnapia mucosa</name>
    <dbReference type="NCBI Taxonomy" id="2804532"/>
    <lineage>
        <taxon>Bacteria</taxon>
        <taxon>Pseudomonadati</taxon>
        <taxon>Pseudomonadota</taxon>
        <taxon>Alphaproteobacteria</taxon>
        <taxon>Acetobacterales</taxon>
        <taxon>Roseomonadaceae</taxon>
        <taxon>Belnapia</taxon>
    </lineage>
</organism>
<dbReference type="EMBL" id="JAEUXJ010000021">
    <property type="protein sequence ID" value="MBL6458863.1"/>
    <property type="molecule type" value="Genomic_DNA"/>
</dbReference>